<evidence type="ECO:0000313" key="15">
    <source>
        <dbReference type="EMBL" id="HIR60293.1"/>
    </source>
</evidence>
<comment type="function">
    <text evidence="12">Catalyzes the phosphorylation of ribose at O-5 in a reaction requiring ATP and magnesium. The resulting D-ribose-5-phosphate can then be used either for sythesis of nucleotides, histidine, and tryptophan, or as a component of the pentose phosphate pathway.</text>
</comment>
<evidence type="ECO:0000256" key="6">
    <source>
        <dbReference type="ARBA" id="ARBA00022741"/>
    </source>
</evidence>
<dbReference type="GO" id="GO:0005988">
    <property type="term" value="P:lactose metabolic process"/>
    <property type="evidence" value="ECO:0007669"/>
    <property type="project" value="UniProtKB-KW"/>
</dbReference>
<keyword evidence="8 12" id="KW-0067">ATP-binding</keyword>
<name>A0A9D1J4B2_9FIRM</name>
<comment type="pathway">
    <text evidence="12">Carbohydrate metabolism; D-ribose degradation; D-ribose 5-phosphate from beta-D-ribopyranose: step 2/2.</text>
</comment>
<dbReference type="PROSITE" id="PS00583">
    <property type="entry name" value="PFKB_KINASES_1"/>
    <property type="match status" value="1"/>
</dbReference>
<keyword evidence="10 12" id="KW-0630">Potassium</keyword>
<dbReference type="Pfam" id="PF00294">
    <property type="entry name" value="PfkB"/>
    <property type="match status" value="1"/>
</dbReference>
<dbReference type="PANTHER" id="PTHR10584">
    <property type="entry name" value="SUGAR KINASE"/>
    <property type="match status" value="1"/>
</dbReference>
<organism evidence="15 16">
    <name type="scientific">Candidatus Faecivivens stercoravium</name>
    <dbReference type="NCBI Taxonomy" id="2840803"/>
    <lineage>
        <taxon>Bacteria</taxon>
        <taxon>Bacillati</taxon>
        <taxon>Bacillota</taxon>
        <taxon>Clostridia</taxon>
        <taxon>Eubacteriales</taxon>
        <taxon>Oscillospiraceae</taxon>
        <taxon>Oscillospiraceae incertae sedis</taxon>
        <taxon>Candidatus Faecivivens</taxon>
    </lineage>
</organism>
<feature type="binding site" evidence="12">
    <location>
        <begin position="220"/>
        <end position="225"/>
    </location>
    <ligand>
        <name>ATP</name>
        <dbReference type="ChEBI" id="CHEBI:30616"/>
    </ligand>
</feature>
<feature type="binding site" evidence="12">
    <location>
        <begin position="11"/>
        <end position="13"/>
    </location>
    <ligand>
        <name>substrate</name>
    </ligand>
</feature>
<dbReference type="InterPro" id="IPR011877">
    <property type="entry name" value="Ribokinase"/>
</dbReference>
<evidence type="ECO:0000256" key="2">
    <source>
        <dbReference type="ARBA" id="ARBA00012035"/>
    </source>
</evidence>
<dbReference type="SUPFAM" id="SSF53613">
    <property type="entry name" value="Ribokinase-like"/>
    <property type="match status" value="1"/>
</dbReference>
<comment type="catalytic activity">
    <reaction evidence="12">
        <text>D-ribose + ATP = D-ribose 5-phosphate + ADP + H(+)</text>
        <dbReference type="Rhea" id="RHEA:13697"/>
        <dbReference type="ChEBI" id="CHEBI:15378"/>
        <dbReference type="ChEBI" id="CHEBI:30616"/>
        <dbReference type="ChEBI" id="CHEBI:47013"/>
        <dbReference type="ChEBI" id="CHEBI:78346"/>
        <dbReference type="ChEBI" id="CHEBI:456216"/>
        <dbReference type="EC" id="2.7.1.15"/>
    </reaction>
</comment>
<comment type="catalytic activity">
    <reaction evidence="13">
        <text>D-tagatofuranose 6-phosphate + ATP = D-tagatofuranose 1,6-bisphosphate + ADP + H(+)</text>
        <dbReference type="Rhea" id="RHEA:12420"/>
        <dbReference type="ChEBI" id="CHEBI:15378"/>
        <dbReference type="ChEBI" id="CHEBI:30616"/>
        <dbReference type="ChEBI" id="CHEBI:58694"/>
        <dbReference type="ChEBI" id="CHEBI:58695"/>
        <dbReference type="ChEBI" id="CHEBI:456216"/>
        <dbReference type="EC" id="2.7.1.144"/>
    </reaction>
</comment>
<dbReference type="CDD" id="cd01174">
    <property type="entry name" value="ribokinase"/>
    <property type="match status" value="1"/>
</dbReference>
<evidence type="ECO:0000259" key="14">
    <source>
        <dbReference type="Pfam" id="PF00294"/>
    </source>
</evidence>
<dbReference type="InterPro" id="IPR011611">
    <property type="entry name" value="PfkB_dom"/>
</dbReference>
<feature type="binding site" evidence="12">
    <location>
        <position position="289"/>
    </location>
    <ligand>
        <name>K(+)</name>
        <dbReference type="ChEBI" id="CHEBI:29103"/>
    </ligand>
</feature>
<dbReference type="PROSITE" id="PS00584">
    <property type="entry name" value="PFKB_KINASES_2"/>
    <property type="match status" value="1"/>
</dbReference>
<feature type="binding site" evidence="12">
    <location>
        <position position="285"/>
    </location>
    <ligand>
        <name>K(+)</name>
        <dbReference type="ChEBI" id="CHEBI:29103"/>
    </ligand>
</feature>
<dbReference type="HAMAP" id="MF_01987">
    <property type="entry name" value="Ribokinase"/>
    <property type="match status" value="1"/>
</dbReference>
<comment type="caution">
    <text evidence="12">Lacks conserved residue(s) required for the propagation of feature annotation.</text>
</comment>
<feature type="binding site" evidence="12">
    <location>
        <position position="280"/>
    </location>
    <ligand>
        <name>K(+)</name>
        <dbReference type="ChEBI" id="CHEBI:29103"/>
    </ligand>
</feature>
<dbReference type="GO" id="GO:0046872">
    <property type="term" value="F:metal ion binding"/>
    <property type="evidence" value="ECO:0007669"/>
    <property type="project" value="UniProtKB-KW"/>
</dbReference>
<reference evidence="15" key="2">
    <citation type="journal article" date="2021" name="PeerJ">
        <title>Extensive microbial diversity within the chicken gut microbiome revealed by metagenomics and culture.</title>
        <authorList>
            <person name="Gilroy R."/>
            <person name="Ravi A."/>
            <person name="Getino M."/>
            <person name="Pursley I."/>
            <person name="Horton D.L."/>
            <person name="Alikhan N.F."/>
            <person name="Baker D."/>
            <person name="Gharbi K."/>
            <person name="Hall N."/>
            <person name="Watson M."/>
            <person name="Adriaenssens E.M."/>
            <person name="Foster-Nyarko E."/>
            <person name="Jarju S."/>
            <person name="Secka A."/>
            <person name="Antonio M."/>
            <person name="Oren A."/>
            <person name="Chaudhuri R.R."/>
            <person name="La Ragione R."/>
            <person name="Hildebrand F."/>
            <person name="Pallen M.J."/>
        </authorList>
    </citation>
    <scope>NUCLEOTIDE SEQUENCE</scope>
    <source>
        <strain evidence="15">CHK189-12415</strain>
    </source>
</reference>
<comment type="similarity">
    <text evidence="1">Belongs to the carbohydrate kinase pfkB family.</text>
</comment>
<keyword evidence="5 12" id="KW-0479">Metal-binding</keyword>
<comment type="subunit">
    <text evidence="12">Homodimer.</text>
</comment>
<gene>
    <name evidence="12 15" type="primary">rbsK</name>
    <name evidence="15" type="ORF">IAB37_01785</name>
</gene>
<evidence type="ECO:0000256" key="3">
    <source>
        <dbReference type="ARBA" id="ARBA00016943"/>
    </source>
</evidence>
<comment type="similarity">
    <text evidence="13">Belongs to the carbohydrate kinase PfkB family. LacC subfamily.</text>
</comment>
<feature type="binding site" evidence="12">
    <location>
        <position position="252"/>
    </location>
    <ligand>
        <name>substrate</name>
    </ligand>
</feature>
<comment type="pathway">
    <text evidence="13">Carbohydrate metabolism; D-tagatose 6-phosphate degradation; D-glyceraldehyde 3-phosphate and glycerone phosphate from D-tagatose 6-phosphate: step 1/2.</text>
</comment>
<comment type="similarity">
    <text evidence="12">Belongs to the carbohydrate kinase PfkB family. Ribokinase subfamily.</text>
</comment>
<dbReference type="EC" id="2.7.1.15" evidence="2 12"/>
<dbReference type="GO" id="GO:0019303">
    <property type="term" value="P:D-ribose catabolic process"/>
    <property type="evidence" value="ECO:0007669"/>
    <property type="project" value="UniProtKB-UniRule"/>
</dbReference>
<dbReference type="InterPro" id="IPR017583">
    <property type="entry name" value="Tagatose/fructose_Pkinase"/>
</dbReference>
<accession>A0A9D1J4B2</accession>
<evidence type="ECO:0000256" key="5">
    <source>
        <dbReference type="ARBA" id="ARBA00022723"/>
    </source>
</evidence>
<comment type="cofactor">
    <cofactor evidence="12">
        <name>Mg(2+)</name>
        <dbReference type="ChEBI" id="CHEBI:18420"/>
    </cofactor>
    <text evidence="12">Requires a divalent cation, most likely magnesium in vivo, as an electrophilic catalyst to aid phosphoryl group transfer. It is the chelate of the metal and the nucleotide that is the actual substrate.</text>
</comment>
<dbReference type="AlphaFoldDB" id="A0A9D1J4B2"/>
<keyword evidence="12" id="KW-0963">Cytoplasm</keyword>
<keyword evidence="9 12" id="KW-0460">Magnesium</keyword>
<protein>
    <recommendedName>
        <fullName evidence="3 12">Ribokinase</fullName>
        <shortName evidence="12">RK</shortName>
        <ecNumber evidence="2 12">2.7.1.15</ecNumber>
    </recommendedName>
</protein>
<feature type="domain" description="Carbohydrate kinase PfkB" evidence="14">
    <location>
        <begin position="1"/>
        <end position="292"/>
    </location>
</feature>
<feature type="binding site" evidence="12">
    <location>
        <position position="246"/>
    </location>
    <ligand>
        <name>K(+)</name>
        <dbReference type="ChEBI" id="CHEBI:29103"/>
    </ligand>
</feature>
<evidence type="ECO:0000256" key="9">
    <source>
        <dbReference type="ARBA" id="ARBA00022842"/>
    </source>
</evidence>
<feature type="binding site" evidence="12">
    <location>
        <position position="283"/>
    </location>
    <ligand>
        <name>K(+)</name>
        <dbReference type="ChEBI" id="CHEBI:29103"/>
    </ligand>
</feature>
<evidence type="ECO:0000256" key="12">
    <source>
        <dbReference type="HAMAP-Rule" id="MF_01987"/>
    </source>
</evidence>
<dbReference type="GO" id="GO:0004747">
    <property type="term" value="F:ribokinase activity"/>
    <property type="evidence" value="ECO:0007669"/>
    <property type="project" value="UniProtKB-UniRule"/>
</dbReference>
<evidence type="ECO:0000256" key="13">
    <source>
        <dbReference type="PIRNR" id="PIRNR000535"/>
    </source>
</evidence>
<evidence type="ECO:0000256" key="10">
    <source>
        <dbReference type="ARBA" id="ARBA00022958"/>
    </source>
</evidence>
<keyword evidence="4 12" id="KW-0808">Transferase</keyword>
<keyword evidence="11 12" id="KW-0119">Carbohydrate metabolism</keyword>
<feature type="active site" description="Proton acceptor" evidence="12">
    <location>
        <position position="252"/>
    </location>
</feature>
<dbReference type="EMBL" id="DVHA01000057">
    <property type="protein sequence ID" value="HIR60293.1"/>
    <property type="molecule type" value="Genomic_DNA"/>
</dbReference>
<evidence type="ECO:0000256" key="7">
    <source>
        <dbReference type="ARBA" id="ARBA00022777"/>
    </source>
</evidence>
<dbReference type="InterPro" id="IPR002139">
    <property type="entry name" value="Ribo/fructo_kinase"/>
</dbReference>
<feature type="binding site" evidence="12">
    <location>
        <position position="274"/>
    </location>
    <ligand>
        <name>ATP</name>
        <dbReference type="ChEBI" id="CHEBI:30616"/>
    </ligand>
</feature>
<reference evidence="15" key="1">
    <citation type="submission" date="2020-10" db="EMBL/GenBank/DDBJ databases">
        <authorList>
            <person name="Gilroy R."/>
        </authorList>
    </citation>
    <scope>NUCLEOTIDE SEQUENCE</scope>
    <source>
        <strain evidence="15">CHK189-12415</strain>
    </source>
</reference>
<evidence type="ECO:0000256" key="1">
    <source>
        <dbReference type="ARBA" id="ARBA00005380"/>
    </source>
</evidence>
<dbReference type="PANTHER" id="PTHR10584:SF166">
    <property type="entry name" value="RIBOKINASE"/>
    <property type="match status" value="1"/>
</dbReference>
<sequence>MKSAVVVGSLNLDYSIALQRMPQPGETIAADSLTLNPGGKGANQAYALGRLGCQTAMIGAVGRDGAGDTLIRNLQSAGVDCSGVLRREEPTGQAFITVDKQGENSIIILHGANYTLTPADIEEKRALIEAADCLVMQLEVPMETVLAAAKLARAAGKTVVLDPAPAPGPLPEELLRLCDFIKPNETELSLLTGMPAGSREECEAAAKTLLQKGVGTVLVSLGAKGALAVTPHGSVLMPPPKVKAVDSTSAGDCFTAAFVSHWDGGLEPALRYANAAAAIAVSRRGAQASIPSAAEVEDFIQ</sequence>
<dbReference type="PRINTS" id="PR00990">
    <property type="entry name" value="RIBOKINASE"/>
</dbReference>
<evidence type="ECO:0000256" key="4">
    <source>
        <dbReference type="ARBA" id="ARBA00022679"/>
    </source>
</evidence>
<dbReference type="NCBIfam" id="TIGR02152">
    <property type="entry name" value="D_ribokin_bact"/>
    <property type="match status" value="1"/>
</dbReference>
<dbReference type="PIRSF" id="PIRSF000535">
    <property type="entry name" value="1PFK/6PFK/LacC"/>
    <property type="match status" value="1"/>
</dbReference>
<evidence type="ECO:0000256" key="11">
    <source>
        <dbReference type="ARBA" id="ARBA00023277"/>
    </source>
</evidence>
<feature type="binding site" evidence="12">
    <location>
        <position position="139"/>
    </location>
    <ligand>
        <name>substrate</name>
    </ligand>
</feature>
<dbReference type="GO" id="GO:0005829">
    <property type="term" value="C:cytosol"/>
    <property type="evidence" value="ECO:0007669"/>
    <property type="project" value="TreeGrafter"/>
</dbReference>
<feature type="binding site" evidence="12">
    <location>
        <position position="248"/>
    </location>
    <ligand>
        <name>K(+)</name>
        <dbReference type="ChEBI" id="CHEBI:29103"/>
    </ligand>
</feature>
<keyword evidence="13" id="KW-0423">Lactose metabolism</keyword>
<evidence type="ECO:0000256" key="8">
    <source>
        <dbReference type="ARBA" id="ARBA00022840"/>
    </source>
</evidence>
<keyword evidence="6 12" id="KW-0547">Nucleotide-binding</keyword>
<feature type="binding site" evidence="12">
    <location>
        <position position="184"/>
    </location>
    <ligand>
        <name>ATP</name>
        <dbReference type="ChEBI" id="CHEBI:30616"/>
    </ligand>
</feature>
<proteinExistence type="inferred from homology"/>
<evidence type="ECO:0000313" key="16">
    <source>
        <dbReference type="Proteomes" id="UP000824241"/>
    </source>
</evidence>
<comment type="caution">
    <text evidence="15">The sequence shown here is derived from an EMBL/GenBank/DDBJ whole genome shotgun (WGS) entry which is preliminary data.</text>
</comment>
<dbReference type="InterPro" id="IPR002173">
    <property type="entry name" value="Carboh/pur_kinase_PfkB_CS"/>
</dbReference>
<dbReference type="InterPro" id="IPR029056">
    <property type="entry name" value="Ribokinase-like"/>
</dbReference>
<keyword evidence="7 12" id="KW-0418">Kinase</keyword>
<dbReference type="Proteomes" id="UP000824241">
    <property type="component" value="Unassembled WGS sequence"/>
</dbReference>
<dbReference type="Gene3D" id="3.40.1190.20">
    <property type="match status" value="1"/>
</dbReference>
<feature type="binding site" evidence="12">
    <location>
        <begin position="39"/>
        <end position="43"/>
    </location>
    <ligand>
        <name>substrate</name>
    </ligand>
</feature>
<feature type="binding site" evidence="12">
    <location>
        <begin position="251"/>
        <end position="252"/>
    </location>
    <ligand>
        <name>ATP</name>
        <dbReference type="ChEBI" id="CHEBI:30616"/>
    </ligand>
</feature>
<dbReference type="GO" id="GO:0005524">
    <property type="term" value="F:ATP binding"/>
    <property type="evidence" value="ECO:0007669"/>
    <property type="project" value="UniProtKB-UniRule"/>
</dbReference>
<comment type="subcellular location">
    <subcellularLocation>
        <location evidence="12">Cytoplasm</location>
    </subcellularLocation>
</comment>
<comment type="activity regulation">
    <text evidence="12">Activated by a monovalent cation that binds near, but not in, the active site. The most likely occupant of the site in vivo is potassium. Ion binding induces a conformational change that may alter substrate affinity.</text>
</comment>
<dbReference type="GO" id="GO:0009024">
    <property type="term" value="F:tagatose-6-phosphate kinase activity"/>
    <property type="evidence" value="ECO:0007669"/>
    <property type="project" value="UniProtKB-EC"/>
</dbReference>